<evidence type="ECO:0000256" key="1">
    <source>
        <dbReference type="SAM" id="Phobius"/>
    </source>
</evidence>
<feature type="transmembrane region" description="Helical" evidence="1">
    <location>
        <begin position="87"/>
        <end position="107"/>
    </location>
</feature>
<name>A0A317DQS3_9ACTN</name>
<proteinExistence type="predicted"/>
<keyword evidence="1" id="KW-0472">Membrane</keyword>
<keyword evidence="1" id="KW-1133">Transmembrane helix</keyword>
<reference evidence="2 3" key="1">
    <citation type="submission" date="2018-05" db="EMBL/GenBank/DDBJ databases">
        <title>Micromonosporas from Atacama Desert.</title>
        <authorList>
            <person name="Carro L."/>
            <person name="Golinska P."/>
            <person name="Klenk H.-P."/>
            <person name="Goodfellow M."/>
        </authorList>
    </citation>
    <scope>NUCLEOTIDE SEQUENCE [LARGE SCALE GENOMIC DNA]</scope>
    <source>
        <strain evidence="2 3">4G51</strain>
    </source>
</reference>
<comment type="caution">
    <text evidence="2">The sequence shown here is derived from an EMBL/GenBank/DDBJ whole genome shotgun (WGS) entry which is preliminary data.</text>
</comment>
<sequence>MVPYRAAMGTLDVAFAVGTGVVAGLNVAVGVAMLVRSRHQPGAIRWRGQWLVAPRLASCAYLCLGLFFAIMALSDVLFERGSKGDDLMFLVGMVFAAATIVTGVMWLHRRSRTAPAAER</sequence>
<evidence type="ECO:0000313" key="2">
    <source>
        <dbReference type="EMBL" id="PWR15183.1"/>
    </source>
</evidence>
<feature type="transmembrane region" description="Helical" evidence="1">
    <location>
        <begin position="13"/>
        <end position="35"/>
    </location>
</feature>
<accession>A0A317DQS3</accession>
<organism evidence="2 3">
    <name type="scientific">Micromonospora sicca</name>
    <dbReference type="NCBI Taxonomy" id="2202420"/>
    <lineage>
        <taxon>Bacteria</taxon>
        <taxon>Bacillati</taxon>
        <taxon>Actinomycetota</taxon>
        <taxon>Actinomycetes</taxon>
        <taxon>Micromonosporales</taxon>
        <taxon>Micromonosporaceae</taxon>
        <taxon>Micromonospora</taxon>
    </lineage>
</organism>
<dbReference type="Proteomes" id="UP000246050">
    <property type="component" value="Unassembled WGS sequence"/>
</dbReference>
<keyword evidence="1" id="KW-0812">Transmembrane</keyword>
<dbReference type="AlphaFoldDB" id="A0A317DQS3"/>
<feature type="transmembrane region" description="Helical" evidence="1">
    <location>
        <begin position="56"/>
        <end position="75"/>
    </location>
</feature>
<dbReference type="EMBL" id="QGKS01000193">
    <property type="protein sequence ID" value="PWR15183.1"/>
    <property type="molecule type" value="Genomic_DNA"/>
</dbReference>
<evidence type="ECO:0000313" key="3">
    <source>
        <dbReference type="Proteomes" id="UP000246050"/>
    </source>
</evidence>
<protein>
    <submittedName>
        <fullName evidence="2">Uncharacterized protein</fullName>
    </submittedName>
</protein>
<gene>
    <name evidence="2" type="ORF">DKT69_12515</name>
</gene>